<comment type="similarity">
    <text evidence="1">Belongs to the TMA16 family.</text>
</comment>
<evidence type="ECO:0000313" key="2">
    <source>
        <dbReference type="EMBL" id="CAG6536007.1"/>
    </source>
</evidence>
<dbReference type="EMBL" id="HBUE01214341">
    <property type="protein sequence ID" value="CAG6536007.1"/>
    <property type="molecule type" value="Transcribed_RNA"/>
</dbReference>
<evidence type="ECO:0000256" key="1">
    <source>
        <dbReference type="ARBA" id="ARBA00034127"/>
    </source>
</evidence>
<name>A0A8D8HL83_CULPI</name>
<dbReference type="GO" id="GO:0005634">
    <property type="term" value="C:nucleus"/>
    <property type="evidence" value="ECO:0007669"/>
    <property type="project" value="TreeGrafter"/>
</dbReference>
<dbReference type="InterPro" id="IPR038356">
    <property type="entry name" value="Tma16_sf"/>
</dbReference>
<dbReference type="AlphaFoldDB" id="A0A8D8HL83"/>
<accession>A0A8D8HL83</accession>
<sequence>MLFFQPKNIMKDLAKCKHPQSRKTLALARKIKKINNREKKKMGHAVKANVVGKKLGWFAEHLEDRTEPLSGQEFETLIDEYLARFNEELEQIKLVQSINKQRNNQHASRESSIKMTLEKEVHDFNGGGLELPDLCDKLEFQKFQQWDGSSQSIQHLKMHFISRKRLQLLNKDSQVTMAVD</sequence>
<organism evidence="2">
    <name type="scientific">Culex pipiens</name>
    <name type="common">House mosquito</name>
    <dbReference type="NCBI Taxonomy" id="7175"/>
    <lineage>
        <taxon>Eukaryota</taxon>
        <taxon>Metazoa</taxon>
        <taxon>Ecdysozoa</taxon>
        <taxon>Arthropoda</taxon>
        <taxon>Hexapoda</taxon>
        <taxon>Insecta</taxon>
        <taxon>Pterygota</taxon>
        <taxon>Neoptera</taxon>
        <taxon>Endopterygota</taxon>
        <taxon>Diptera</taxon>
        <taxon>Nematocera</taxon>
        <taxon>Culicoidea</taxon>
        <taxon>Culicidae</taxon>
        <taxon>Culicinae</taxon>
        <taxon>Culicini</taxon>
        <taxon>Culex</taxon>
        <taxon>Culex</taxon>
    </lineage>
</organism>
<reference evidence="2" key="1">
    <citation type="submission" date="2021-05" db="EMBL/GenBank/DDBJ databases">
        <authorList>
            <person name="Alioto T."/>
            <person name="Alioto T."/>
            <person name="Gomez Garrido J."/>
        </authorList>
    </citation>
    <scope>NUCLEOTIDE SEQUENCE</scope>
</reference>
<protein>
    <submittedName>
        <fullName evidence="2">Translation machinery-associated protein 16 homolog</fullName>
    </submittedName>
</protein>
<dbReference type="FunFam" id="1.20.1440.170:FF:000001">
    <property type="entry name" value="Translation machinery-associated 16 homolog"/>
    <property type="match status" value="1"/>
</dbReference>
<dbReference type="EMBL" id="HBUE01066010">
    <property type="protein sequence ID" value="CAG6470731.1"/>
    <property type="molecule type" value="Transcribed_RNA"/>
</dbReference>
<proteinExistence type="inferred from homology"/>
<dbReference type="PANTHER" id="PTHR13349">
    <property type="entry name" value="TRANSLATION MACHINERY-ASSOCIATED PROTEIN 16"/>
    <property type="match status" value="1"/>
</dbReference>
<dbReference type="InterPro" id="IPR021346">
    <property type="entry name" value="Tma16"/>
</dbReference>
<dbReference type="Gene3D" id="1.20.1440.170">
    <property type="entry name" value="Translation machinery-associated protein 16-like"/>
    <property type="match status" value="1"/>
</dbReference>
<dbReference type="Pfam" id="PF11176">
    <property type="entry name" value="Tma16"/>
    <property type="match status" value="1"/>
</dbReference>
<dbReference type="PANTHER" id="PTHR13349:SF2">
    <property type="entry name" value="TRANSLATION MACHINERY-ASSOCIATED PROTEIN 16"/>
    <property type="match status" value="1"/>
</dbReference>
<dbReference type="EMBL" id="HBUE01320852">
    <property type="protein sequence ID" value="CAG6587999.1"/>
    <property type="molecule type" value="Transcribed_RNA"/>
</dbReference>